<dbReference type="SUPFAM" id="SSF103088">
    <property type="entry name" value="OmpA-like"/>
    <property type="match status" value="1"/>
</dbReference>
<evidence type="ECO:0000313" key="12">
    <source>
        <dbReference type="Proteomes" id="UP001256588"/>
    </source>
</evidence>
<evidence type="ECO:0000256" key="1">
    <source>
        <dbReference type="ARBA" id="ARBA00004162"/>
    </source>
</evidence>
<evidence type="ECO:0000259" key="10">
    <source>
        <dbReference type="PROSITE" id="PS51123"/>
    </source>
</evidence>
<dbReference type="Pfam" id="PF00691">
    <property type="entry name" value="OmpA"/>
    <property type="match status" value="1"/>
</dbReference>
<gene>
    <name evidence="11" type="ORF">J2W68_001251</name>
</gene>
<dbReference type="InterPro" id="IPR050330">
    <property type="entry name" value="Bact_OuterMem_StrucFunc"/>
</dbReference>
<dbReference type="InterPro" id="IPR036737">
    <property type="entry name" value="OmpA-like_sf"/>
</dbReference>
<dbReference type="CDD" id="cd07185">
    <property type="entry name" value="OmpA_C-like"/>
    <property type="match status" value="1"/>
</dbReference>
<feature type="transmembrane region" description="Helical" evidence="9">
    <location>
        <begin position="16"/>
        <end position="37"/>
    </location>
</feature>
<reference evidence="11 12" key="1">
    <citation type="submission" date="2023-07" db="EMBL/GenBank/DDBJ databases">
        <title>Sorghum-associated microbial communities from plants grown in Nebraska, USA.</title>
        <authorList>
            <person name="Schachtman D."/>
        </authorList>
    </citation>
    <scope>NUCLEOTIDE SEQUENCE [LARGE SCALE GENOMIC DNA]</scope>
    <source>
        <strain evidence="11 12">4099</strain>
    </source>
</reference>
<organism evidence="11 12">
    <name type="scientific">Luteimonas terrae</name>
    <dbReference type="NCBI Taxonomy" id="1530191"/>
    <lineage>
        <taxon>Bacteria</taxon>
        <taxon>Pseudomonadati</taxon>
        <taxon>Pseudomonadota</taxon>
        <taxon>Gammaproteobacteria</taxon>
        <taxon>Lysobacterales</taxon>
        <taxon>Lysobacteraceae</taxon>
        <taxon>Luteimonas</taxon>
    </lineage>
</organism>
<dbReference type="PROSITE" id="PS51123">
    <property type="entry name" value="OMPA_2"/>
    <property type="match status" value="1"/>
</dbReference>
<sequence>MARKKPHEDHVNHEAWAIPYGDLVTLLLAFFVVMYAISSVNEGKYRAVAASLASAFNAPPSTLDPIQIGDNQKMEASIGKPTPVPRGARQGPSSQPMLDSPLRPILESKLRADRIGDSGADAASIAASRNQLAGLALQLEDTLSEMVKARLITVRRSDLWLEVEINSDLLFASGSATLEFRARELLGRLAVVLRDLPNPIRIEGYTDDRPIATAQFPSNWELSAARAASVVHLFVSERFAPERLVMVGYGEYRPKADNTSDAGRNANRRVVLMVLATQDTATAPRAASAPAPASPPPAPAYPAAPVPQPAVADSSTVPPPISSPPPQGDS</sequence>
<dbReference type="Pfam" id="PF13677">
    <property type="entry name" value="MotB_plug"/>
    <property type="match status" value="1"/>
</dbReference>
<keyword evidence="5 9" id="KW-1133">Transmembrane helix</keyword>
<dbReference type="NCBIfam" id="NF006541">
    <property type="entry name" value="PRK09038.1"/>
    <property type="match status" value="1"/>
</dbReference>
<dbReference type="Gene3D" id="3.30.1330.60">
    <property type="entry name" value="OmpA-like domain"/>
    <property type="match status" value="1"/>
</dbReference>
<keyword evidence="6 7" id="KW-0472">Membrane</keyword>
<feature type="domain" description="OmpA-like" evidence="10">
    <location>
        <begin position="158"/>
        <end position="278"/>
    </location>
</feature>
<dbReference type="RefSeq" id="WP_310233693.1">
    <property type="nucleotide sequence ID" value="NZ_JAVDWO010000004.1"/>
</dbReference>
<proteinExistence type="inferred from homology"/>
<dbReference type="PANTHER" id="PTHR30329:SF20">
    <property type="entry name" value="EXPORTED PROTEIN"/>
    <property type="match status" value="1"/>
</dbReference>
<evidence type="ECO:0000256" key="5">
    <source>
        <dbReference type="ARBA" id="ARBA00022989"/>
    </source>
</evidence>
<dbReference type="Proteomes" id="UP001256588">
    <property type="component" value="Unassembled WGS sequence"/>
</dbReference>
<comment type="subcellular location">
    <subcellularLocation>
        <location evidence="1">Cell membrane</location>
        <topology evidence="1">Single-pass membrane protein</topology>
    </subcellularLocation>
</comment>
<evidence type="ECO:0000313" key="11">
    <source>
        <dbReference type="EMBL" id="MDR7192537.1"/>
    </source>
</evidence>
<feature type="region of interest" description="Disordered" evidence="8">
    <location>
        <begin position="75"/>
        <end position="101"/>
    </location>
</feature>
<dbReference type="EMBL" id="JAVDWO010000004">
    <property type="protein sequence ID" value="MDR7192537.1"/>
    <property type="molecule type" value="Genomic_DNA"/>
</dbReference>
<evidence type="ECO:0000256" key="4">
    <source>
        <dbReference type="ARBA" id="ARBA00022692"/>
    </source>
</evidence>
<evidence type="ECO:0000256" key="2">
    <source>
        <dbReference type="ARBA" id="ARBA00008914"/>
    </source>
</evidence>
<evidence type="ECO:0000256" key="9">
    <source>
        <dbReference type="SAM" id="Phobius"/>
    </source>
</evidence>
<protein>
    <submittedName>
        <fullName evidence="11">Chemotaxis protein MotB</fullName>
    </submittedName>
</protein>
<dbReference type="InterPro" id="IPR006665">
    <property type="entry name" value="OmpA-like"/>
</dbReference>
<comment type="similarity">
    <text evidence="2">Belongs to the MotB family.</text>
</comment>
<accession>A0ABU1XUU5</accession>
<evidence type="ECO:0000256" key="6">
    <source>
        <dbReference type="ARBA" id="ARBA00023136"/>
    </source>
</evidence>
<comment type="caution">
    <text evidence="11">The sequence shown here is derived from an EMBL/GenBank/DDBJ whole genome shotgun (WGS) entry which is preliminary data.</text>
</comment>
<dbReference type="InterPro" id="IPR025713">
    <property type="entry name" value="MotB-like_N_dom"/>
</dbReference>
<keyword evidence="3" id="KW-1003">Cell membrane</keyword>
<feature type="compositionally biased region" description="Low complexity" evidence="8">
    <location>
        <begin position="282"/>
        <end position="291"/>
    </location>
</feature>
<keyword evidence="12" id="KW-1185">Reference proteome</keyword>
<dbReference type="PANTHER" id="PTHR30329">
    <property type="entry name" value="STATOR ELEMENT OF FLAGELLAR MOTOR COMPLEX"/>
    <property type="match status" value="1"/>
</dbReference>
<feature type="compositionally biased region" description="Pro residues" evidence="8">
    <location>
        <begin position="317"/>
        <end position="330"/>
    </location>
</feature>
<evidence type="ECO:0000256" key="7">
    <source>
        <dbReference type="PROSITE-ProRule" id="PRU00473"/>
    </source>
</evidence>
<evidence type="ECO:0000256" key="3">
    <source>
        <dbReference type="ARBA" id="ARBA00022475"/>
    </source>
</evidence>
<evidence type="ECO:0000256" key="8">
    <source>
        <dbReference type="SAM" id="MobiDB-lite"/>
    </source>
</evidence>
<keyword evidence="4 9" id="KW-0812">Transmembrane</keyword>
<name>A0ABU1XUU5_9GAMM</name>
<feature type="region of interest" description="Disordered" evidence="8">
    <location>
        <begin position="282"/>
        <end position="330"/>
    </location>
</feature>
<feature type="compositionally biased region" description="Pro residues" evidence="8">
    <location>
        <begin position="292"/>
        <end position="308"/>
    </location>
</feature>